<gene>
    <name evidence="2" type="ORF">BJ085DRAFT_34767</name>
</gene>
<organism evidence="2 3">
    <name type="scientific">Dimargaris cristalligena</name>
    <dbReference type="NCBI Taxonomy" id="215637"/>
    <lineage>
        <taxon>Eukaryota</taxon>
        <taxon>Fungi</taxon>
        <taxon>Fungi incertae sedis</taxon>
        <taxon>Zoopagomycota</taxon>
        <taxon>Kickxellomycotina</taxon>
        <taxon>Dimargaritomycetes</taxon>
        <taxon>Dimargaritales</taxon>
        <taxon>Dimargaritaceae</taxon>
        <taxon>Dimargaris</taxon>
    </lineage>
</organism>
<sequence>MAAEAPDLAMYQMVNAFDSDTDYSQEIDSAVAGRRRNDNGQPTNLLERTLAEDEDRRLYPLGKPFAHRPDRFDSDTDYPLLRPNRQYDISGAPVRYRQEMRRLVKGSAGGQESNPSSDPESSDELGPLPDPGIRFARLRTNPARMATSVPVNITGNPTPYQYISEASRLVVDRQLYTADLIRQASMAGTMVPDRASAHSAARASSRGDDWDPVLGAPDSESGAESPVMTPTTSDPSRTLAIPISRPPGASGPFRGARSFIPPHELAAIAHAADPNSMFGSKPPDLLRGRMNI</sequence>
<feature type="region of interest" description="Disordered" evidence="1">
    <location>
        <begin position="31"/>
        <end position="134"/>
    </location>
</feature>
<feature type="compositionally biased region" description="Basic and acidic residues" evidence="1">
    <location>
        <begin position="49"/>
        <end position="58"/>
    </location>
</feature>
<evidence type="ECO:0000313" key="3">
    <source>
        <dbReference type="Proteomes" id="UP000268162"/>
    </source>
</evidence>
<reference evidence="3" key="1">
    <citation type="journal article" date="2018" name="Nat. Microbiol.">
        <title>Leveraging single-cell genomics to expand the fungal tree of life.</title>
        <authorList>
            <person name="Ahrendt S.R."/>
            <person name="Quandt C.A."/>
            <person name="Ciobanu D."/>
            <person name="Clum A."/>
            <person name="Salamov A."/>
            <person name="Andreopoulos B."/>
            <person name="Cheng J.F."/>
            <person name="Woyke T."/>
            <person name="Pelin A."/>
            <person name="Henrissat B."/>
            <person name="Reynolds N.K."/>
            <person name="Benny G.L."/>
            <person name="Smith M.E."/>
            <person name="James T.Y."/>
            <person name="Grigoriev I.V."/>
        </authorList>
    </citation>
    <scope>NUCLEOTIDE SEQUENCE [LARGE SCALE GENOMIC DNA]</scope>
    <source>
        <strain evidence="3">RSA 468</strain>
    </source>
</reference>
<dbReference type="Proteomes" id="UP000268162">
    <property type="component" value="Unassembled WGS sequence"/>
</dbReference>
<protein>
    <submittedName>
        <fullName evidence="2">Uncharacterized protein</fullName>
    </submittedName>
</protein>
<keyword evidence="3" id="KW-1185">Reference proteome</keyword>
<feature type="region of interest" description="Disordered" evidence="1">
    <location>
        <begin position="196"/>
        <end position="239"/>
    </location>
</feature>
<dbReference type="EMBL" id="ML004285">
    <property type="protein sequence ID" value="RKP33162.1"/>
    <property type="molecule type" value="Genomic_DNA"/>
</dbReference>
<dbReference type="AlphaFoldDB" id="A0A4P9ZKR6"/>
<proteinExistence type="predicted"/>
<evidence type="ECO:0000313" key="2">
    <source>
        <dbReference type="EMBL" id="RKP33162.1"/>
    </source>
</evidence>
<accession>A0A4P9ZKR6</accession>
<evidence type="ECO:0000256" key="1">
    <source>
        <dbReference type="SAM" id="MobiDB-lite"/>
    </source>
</evidence>
<name>A0A4P9ZKR6_9FUNG</name>